<dbReference type="EMBL" id="JAHHUM010000626">
    <property type="protein sequence ID" value="KAK5618349.1"/>
    <property type="molecule type" value="Genomic_DNA"/>
</dbReference>
<evidence type="ECO:0000313" key="1">
    <source>
        <dbReference type="EMBL" id="KAK5618349.1"/>
    </source>
</evidence>
<keyword evidence="2" id="KW-1185">Reference proteome</keyword>
<gene>
    <name evidence="1" type="ORF">CRENBAI_019420</name>
</gene>
<sequence length="80" mass="8334">MSLGLPVPISCFRGPTGQKDPIGLLLQPDTIPHRRCPSAGSRIAAATATNNLAITALVSRLGNGGLTGILPHHRSQLTTR</sequence>
<organism evidence="1 2">
    <name type="scientific">Crenichthys baileyi</name>
    <name type="common">White River springfish</name>
    <dbReference type="NCBI Taxonomy" id="28760"/>
    <lineage>
        <taxon>Eukaryota</taxon>
        <taxon>Metazoa</taxon>
        <taxon>Chordata</taxon>
        <taxon>Craniata</taxon>
        <taxon>Vertebrata</taxon>
        <taxon>Euteleostomi</taxon>
        <taxon>Actinopterygii</taxon>
        <taxon>Neopterygii</taxon>
        <taxon>Teleostei</taxon>
        <taxon>Neoteleostei</taxon>
        <taxon>Acanthomorphata</taxon>
        <taxon>Ovalentaria</taxon>
        <taxon>Atherinomorphae</taxon>
        <taxon>Cyprinodontiformes</taxon>
        <taxon>Goodeidae</taxon>
        <taxon>Crenichthys</taxon>
    </lineage>
</organism>
<name>A0AAV9SAR0_9TELE</name>
<dbReference type="Proteomes" id="UP001311232">
    <property type="component" value="Unassembled WGS sequence"/>
</dbReference>
<comment type="caution">
    <text evidence="1">The sequence shown here is derived from an EMBL/GenBank/DDBJ whole genome shotgun (WGS) entry which is preliminary data.</text>
</comment>
<reference evidence="1 2" key="1">
    <citation type="submission" date="2021-06" db="EMBL/GenBank/DDBJ databases">
        <authorList>
            <person name="Palmer J.M."/>
        </authorList>
    </citation>
    <scope>NUCLEOTIDE SEQUENCE [LARGE SCALE GENOMIC DNA]</scope>
    <source>
        <strain evidence="1 2">MEX-2019</strain>
        <tissue evidence="1">Muscle</tissue>
    </source>
</reference>
<protein>
    <submittedName>
        <fullName evidence="1">Uncharacterized protein</fullName>
    </submittedName>
</protein>
<accession>A0AAV9SAR0</accession>
<dbReference type="AlphaFoldDB" id="A0AAV9SAR0"/>
<proteinExistence type="predicted"/>
<evidence type="ECO:0000313" key="2">
    <source>
        <dbReference type="Proteomes" id="UP001311232"/>
    </source>
</evidence>